<proteinExistence type="predicted"/>
<evidence type="ECO:0000256" key="1">
    <source>
        <dbReference type="SAM" id="MobiDB-lite"/>
    </source>
</evidence>
<feature type="transmembrane region" description="Helical" evidence="2">
    <location>
        <begin position="18"/>
        <end position="36"/>
    </location>
</feature>
<dbReference type="GO" id="GO:0045046">
    <property type="term" value="P:protein import into peroxisome membrane"/>
    <property type="evidence" value="ECO:0007669"/>
    <property type="project" value="TreeGrafter"/>
</dbReference>
<dbReference type="Proteomes" id="UP000660262">
    <property type="component" value="Unassembled WGS sequence"/>
</dbReference>
<dbReference type="PANTHER" id="PTHR28080:SF1">
    <property type="entry name" value="PEROXISOMAL BIOGENESIS FACTOR 3"/>
    <property type="match status" value="1"/>
</dbReference>
<sequence length="439" mass="45362">MAPDPARRRQWQWSSSTFVQYAAALSASGVGIYALYRLYTSYDPPDGSVSPLILQEELAASAAASSQAASSGADKAHSALLGENLPSNDASGGNNSEEANLDVAVSSRFQAAMRVAATTALPSTLNRVRAQVEKVADTAPVTNELMAMRKAASAASAEGARDQDAVRSEQSARKRELWHELLVVSFARCAASPWLGALALMLTRTTLAALGRHEVLQANLLDGGDNEDDEDDDEDGFHAAAGNGTAVDTTCDRKFLDDAVAHLQNVGVSKMMQVATESARAALSGVALDTPIDAPTLRALLGSVHAGIEARVMAGGGWRSYVLPPTSTRKPPTYAEIATSAPPASASAPPEGSAESRCQRAFETPLFSDAMRAAAAPLTASAGDAVIMSMAGGAMPLAKLVASVAAAPARCLVHAGGGYDDAAECREVDALVCACFASL</sequence>
<evidence type="ECO:0000313" key="3">
    <source>
        <dbReference type="EMBL" id="GHP05904.1"/>
    </source>
</evidence>
<dbReference type="GO" id="GO:0005778">
    <property type="term" value="C:peroxisomal membrane"/>
    <property type="evidence" value="ECO:0007669"/>
    <property type="project" value="InterPro"/>
</dbReference>
<feature type="region of interest" description="Disordered" evidence="1">
    <location>
        <begin position="221"/>
        <end position="243"/>
    </location>
</feature>
<dbReference type="InterPro" id="IPR006966">
    <property type="entry name" value="Peroxin-3"/>
</dbReference>
<dbReference type="AlphaFoldDB" id="A0A830HFP9"/>
<dbReference type="Pfam" id="PF04882">
    <property type="entry name" value="Peroxin-3"/>
    <property type="match status" value="1"/>
</dbReference>
<comment type="caution">
    <text evidence="3">The sequence shown here is derived from an EMBL/GenBank/DDBJ whole genome shotgun (WGS) entry which is preliminary data.</text>
</comment>
<organism evidence="3 4">
    <name type="scientific">Pycnococcus provasolii</name>
    <dbReference type="NCBI Taxonomy" id="41880"/>
    <lineage>
        <taxon>Eukaryota</taxon>
        <taxon>Viridiplantae</taxon>
        <taxon>Chlorophyta</taxon>
        <taxon>Pseudoscourfieldiophyceae</taxon>
        <taxon>Pseudoscourfieldiales</taxon>
        <taxon>Pycnococcaceae</taxon>
        <taxon>Pycnococcus</taxon>
    </lineage>
</organism>
<evidence type="ECO:0008006" key="5">
    <source>
        <dbReference type="Google" id="ProtNLM"/>
    </source>
</evidence>
<keyword evidence="2" id="KW-0812">Transmembrane</keyword>
<keyword evidence="4" id="KW-1185">Reference proteome</keyword>
<keyword evidence="2" id="KW-1133">Transmembrane helix</keyword>
<gene>
    <name evidence="3" type="ORF">PPROV_000465100</name>
</gene>
<protein>
    <recommendedName>
        <fullName evidence="5">Peroxin-3</fullName>
    </recommendedName>
</protein>
<evidence type="ECO:0000313" key="4">
    <source>
        <dbReference type="Proteomes" id="UP000660262"/>
    </source>
</evidence>
<keyword evidence="2" id="KW-0472">Membrane</keyword>
<evidence type="ECO:0000256" key="2">
    <source>
        <dbReference type="SAM" id="Phobius"/>
    </source>
</evidence>
<dbReference type="EMBL" id="BNJQ01000011">
    <property type="protein sequence ID" value="GHP05904.1"/>
    <property type="molecule type" value="Genomic_DNA"/>
</dbReference>
<feature type="compositionally biased region" description="Acidic residues" evidence="1">
    <location>
        <begin position="224"/>
        <end position="235"/>
    </location>
</feature>
<dbReference type="PANTHER" id="PTHR28080">
    <property type="entry name" value="PEROXISOMAL BIOGENESIS FACTOR 3"/>
    <property type="match status" value="1"/>
</dbReference>
<accession>A0A830HFP9</accession>
<dbReference type="GO" id="GO:0030674">
    <property type="term" value="F:protein-macromolecule adaptor activity"/>
    <property type="evidence" value="ECO:0007669"/>
    <property type="project" value="TreeGrafter"/>
</dbReference>
<name>A0A830HFP9_9CHLO</name>
<reference evidence="3" key="1">
    <citation type="submission" date="2020-10" db="EMBL/GenBank/DDBJ databases">
        <title>Unveiling of a novel bifunctional photoreceptor, Dualchrome1, isolated from a cosmopolitan green alga.</title>
        <authorList>
            <person name="Suzuki S."/>
            <person name="Kawachi M."/>
        </authorList>
    </citation>
    <scope>NUCLEOTIDE SEQUENCE</scope>
    <source>
        <strain evidence="3">NIES 2893</strain>
    </source>
</reference>